<gene>
    <name evidence="2" type="ORF">Fmac_004691</name>
</gene>
<name>A0ABD1N5L9_9FABA</name>
<organism evidence="2 3">
    <name type="scientific">Flemingia macrophylla</name>
    <dbReference type="NCBI Taxonomy" id="520843"/>
    <lineage>
        <taxon>Eukaryota</taxon>
        <taxon>Viridiplantae</taxon>
        <taxon>Streptophyta</taxon>
        <taxon>Embryophyta</taxon>
        <taxon>Tracheophyta</taxon>
        <taxon>Spermatophyta</taxon>
        <taxon>Magnoliopsida</taxon>
        <taxon>eudicotyledons</taxon>
        <taxon>Gunneridae</taxon>
        <taxon>Pentapetalae</taxon>
        <taxon>rosids</taxon>
        <taxon>fabids</taxon>
        <taxon>Fabales</taxon>
        <taxon>Fabaceae</taxon>
        <taxon>Papilionoideae</taxon>
        <taxon>50 kb inversion clade</taxon>
        <taxon>NPAAA clade</taxon>
        <taxon>indigoferoid/millettioid clade</taxon>
        <taxon>Phaseoleae</taxon>
        <taxon>Flemingia</taxon>
    </lineage>
</organism>
<dbReference type="AlphaFoldDB" id="A0ABD1N5L9"/>
<evidence type="ECO:0000313" key="3">
    <source>
        <dbReference type="Proteomes" id="UP001603857"/>
    </source>
</evidence>
<keyword evidence="1" id="KW-0472">Membrane</keyword>
<dbReference type="PANTHER" id="PTHR36063:SF3">
    <property type="entry name" value="PROTEIN, PUTATIVE-RELATED"/>
    <property type="match status" value="1"/>
</dbReference>
<reference evidence="2 3" key="1">
    <citation type="submission" date="2024-08" db="EMBL/GenBank/DDBJ databases">
        <title>Insights into the chromosomal genome structure of Flemingia macrophylla.</title>
        <authorList>
            <person name="Ding Y."/>
            <person name="Zhao Y."/>
            <person name="Bi W."/>
            <person name="Wu M."/>
            <person name="Zhao G."/>
            <person name="Gong Y."/>
            <person name="Li W."/>
            <person name="Zhang P."/>
        </authorList>
    </citation>
    <scope>NUCLEOTIDE SEQUENCE [LARGE SCALE GENOMIC DNA]</scope>
    <source>
        <strain evidence="2">DYQJB</strain>
        <tissue evidence="2">Leaf</tissue>
    </source>
</reference>
<accession>A0ABD1N5L9</accession>
<evidence type="ECO:0000256" key="1">
    <source>
        <dbReference type="SAM" id="Phobius"/>
    </source>
</evidence>
<dbReference type="PANTHER" id="PTHR36063">
    <property type="entry name" value="ARABIDOPSIS THALIANA GENOMIC DNA, CHROMOSOME 5, P1 CLONE:MOK16"/>
    <property type="match status" value="1"/>
</dbReference>
<evidence type="ECO:0000313" key="2">
    <source>
        <dbReference type="EMBL" id="KAL2343406.1"/>
    </source>
</evidence>
<feature type="transmembrane region" description="Helical" evidence="1">
    <location>
        <begin position="48"/>
        <end position="69"/>
    </location>
</feature>
<keyword evidence="3" id="KW-1185">Reference proteome</keyword>
<keyword evidence="1" id="KW-0812">Transmembrane</keyword>
<proteinExistence type="predicted"/>
<sequence length="74" mass="8432">MAREMKSVHNWGDVAPALLISRSQNSSKFTKSLKLETIMEEEPQGSKLLYKSTLVSFPLLFSGLLYIFLCRGMY</sequence>
<protein>
    <submittedName>
        <fullName evidence="2">Uncharacterized protein</fullName>
    </submittedName>
</protein>
<dbReference type="EMBL" id="JBGMDY010000002">
    <property type="protein sequence ID" value="KAL2343406.1"/>
    <property type="molecule type" value="Genomic_DNA"/>
</dbReference>
<keyword evidence="1" id="KW-1133">Transmembrane helix</keyword>
<dbReference type="Proteomes" id="UP001603857">
    <property type="component" value="Unassembled WGS sequence"/>
</dbReference>
<comment type="caution">
    <text evidence="2">The sequence shown here is derived from an EMBL/GenBank/DDBJ whole genome shotgun (WGS) entry which is preliminary data.</text>
</comment>